<dbReference type="Pfam" id="PF13468">
    <property type="entry name" value="Glyoxalase_3"/>
    <property type="match status" value="1"/>
</dbReference>
<dbReference type="InterPro" id="IPR029068">
    <property type="entry name" value="Glyas_Bleomycin-R_OHBP_Dase"/>
</dbReference>
<evidence type="ECO:0000313" key="2">
    <source>
        <dbReference type="EMBL" id="KYF55475.1"/>
    </source>
</evidence>
<accession>A0A150PIH7</accession>
<evidence type="ECO:0000313" key="3">
    <source>
        <dbReference type="Proteomes" id="UP000075604"/>
    </source>
</evidence>
<organism evidence="2 3">
    <name type="scientific">Sorangium cellulosum</name>
    <name type="common">Polyangium cellulosum</name>
    <dbReference type="NCBI Taxonomy" id="56"/>
    <lineage>
        <taxon>Bacteria</taxon>
        <taxon>Pseudomonadati</taxon>
        <taxon>Myxococcota</taxon>
        <taxon>Polyangia</taxon>
        <taxon>Polyangiales</taxon>
        <taxon>Polyangiaceae</taxon>
        <taxon>Sorangium</taxon>
    </lineage>
</organism>
<dbReference type="Gene3D" id="3.10.180.10">
    <property type="entry name" value="2,3-Dihydroxybiphenyl 1,2-Dioxygenase, domain 1"/>
    <property type="match status" value="1"/>
</dbReference>
<reference evidence="2 3" key="1">
    <citation type="submission" date="2014-02" db="EMBL/GenBank/DDBJ databases">
        <title>The small core and large imbalanced accessory genome model reveals a collaborative survival strategy of Sorangium cellulosum strains in nature.</title>
        <authorList>
            <person name="Han K."/>
            <person name="Peng R."/>
            <person name="Blom J."/>
            <person name="Li Y.-Z."/>
        </authorList>
    </citation>
    <scope>NUCLEOTIDE SEQUENCE [LARGE SCALE GENOMIC DNA]</scope>
    <source>
        <strain evidence="2 3">So0157-18</strain>
    </source>
</reference>
<name>A0A150PIH7_SORCE</name>
<dbReference type="AlphaFoldDB" id="A0A150PIH7"/>
<comment type="caution">
    <text evidence="2">The sequence shown here is derived from an EMBL/GenBank/DDBJ whole genome shotgun (WGS) entry which is preliminary data.</text>
</comment>
<feature type="domain" description="Glyoxalase-like" evidence="1">
    <location>
        <begin position="8"/>
        <end position="234"/>
    </location>
</feature>
<dbReference type="InterPro" id="IPR025870">
    <property type="entry name" value="Glyoxalase-like_dom"/>
</dbReference>
<gene>
    <name evidence="2" type="ORF">BE04_41815</name>
</gene>
<sequence length="334" mass="35457">MVRDIDHLHHVGHVVSDMKEGLELYRRLGFRLSPPAYPMLSPREGEPPRPFGAANTHANFRRNFVELVSCVRDDDPGGIPSDAKLVPIQAPPEHLPRLTEAIRGTVARIAACLARFQGVHILVFKTPDADAAAGRLSAEGIRHGGVSAVRRPVDTAQGPRVEALRFIELDSGAPEDAGAGRAPEGRLAIAENPPAELLEAQLHMDHPNGAVDLVDAVLCVDRAALPEVERRYATYLGRAARADGPARVFDLDGARVTLVADADLEVLLPGERAPALPAFVAYTVAVRDASAARQLLEGNGFPLRASASGDLFVPAAAALGVAILFRQADGVKAG</sequence>
<dbReference type="SUPFAM" id="SSF54593">
    <property type="entry name" value="Glyoxalase/Bleomycin resistance protein/Dihydroxybiphenyl dioxygenase"/>
    <property type="match status" value="1"/>
</dbReference>
<proteinExistence type="predicted"/>
<protein>
    <recommendedName>
        <fullName evidence="1">Glyoxalase-like domain-containing protein</fullName>
    </recommendedName>
</protein>
<dbReference type="EMBL" id="JELX01002412">
    <property type="protein sequence ID" value="KYF55475.1"/>
    <property type="molecule type" value="Genomic_DNA"/>
</dbReference>
<evidence type="ECO:0000259" key="1">
    <source>
        <dbReference type="Pfam" id="PF13468"/>
    </source>
</evidence>
<dbReference type="Proteomes" id="UP000075604">
    <property type="component" value="Unassembled WGS sequence"/>
</dbReference>